<comment type="similarity">
    <text evidence="1 11">Belongs to the peptidase M1 family.</text>
</comment>
<dbReference type="GO" id="GO:0016020">
    <property type="term" value="C:membrane"/>
    <property type="evidence" value="ECO:0007669"/>
    <property type="project" value="TreeGrafter"/>
</dbReference>
<feature type="binding site" evidence="9">
    <location>
        <position position="217"/>
    </location>
    <ligand>
        <name>Zn(2+)</name>
        <dbReference type="ChEBI" id="CHEBI:29105"/>
        <note>catalytic</note>
    </ligand>
</feature>
<dbReference type="GO" id="GO:0043171">
    <property type="term" value="P:peptide catabolic process"/>
    <property type="evidence" value="ECO:0007669"/>
    <property type="project" value="TreeGrafter"/>
</dbReference>
<dbReference type="PANTHER" id="PTHR11533:SF174">
    <property type="entry name" value="PUROMYCIN-SENSITIVE AMINOPEPTIDASE-RELATED"/>
    <property type="match status" value="1"/>
</dbReference>
<evidence type="ECO:0000259" key="14">
    <source>
        <dbReference type="Pfam" id="PF17900"/>
    </source>
</evidence>
<keyword evidence="2 11" id="KW-0031">Aminopeptidase</keyword>
<evidence type="ECO:0000259" key="13">
    <source>
        <dbReference type="Pfam" id="PF11838"/>
    </source>
</evidence>
<evidence type="ECO:0000256" key="10">
    <source>
        <dbReference type="PIRSR" id="PIRSR634016-4"/>
    </source>
</evidence>
<dbReference type="SUPFAM" id="SSF63737">
    <property type="entry name" value="Leukotriene A4 hydrolase N-terminal domain"/>
    <property type="match status" value="1"/>
</dbReference>
<evidence type="ECO:0000256" key="5">
    <source>
        <dbReference type="ARBA" id="ARBA00022801"/>
    </source>
</evidence>
<dbReference type="Pfam" id="PF01433">
    <property type="entry name" value="Peptidase_M1"/>
    <property type="match status" value="1"/>
</dbReference>
<sequence>MHKVASIFIVLHTVQYRAFPSWDEPLLKAQYTITLISRSDTVSLSNMPASSEVPHGSNNSPGAQNEWKVTVFEKTPPMSSYLVAFANGQFEYLESSYKSPLSGRIRPLRIYATPDSIHQAQFALEVKEKTLPLYEEVFDVEFPLPKLDTLVAADFDAGAMENWGLITGRTTAFLFDPKKSSLAAKKRVAVVQAHEVAHMWFGDITTMSWWDALWLNEGFATLMGEVIILNKIFPEWRPHSAFINDHLERALQLDAQRSSHPIQVDCPDAAMINQVRYFPFDALSYSKAASMLRMLSQYVGEEKFLKGVSIYLKNHLYANSEPVDLWNGIAEATGLDIARMMDKWVYKIGYPVLTVKEEGGKLHIRQDRFLATGDPTEEENQTVWYIPLTILSTDSSGKSVIDRSIVLDTRQTTISLDTTKPFKLNAGTIGVFRVAYEPERLKLLGQWAAQKNSVFTLEDRMGLVSDAMVLAKAGVGATSGALDLIASLKDETEHLVWESITTQLTMIRKLLWEHPEPVRDAFNAFLQTLYGPLVTKFGYTYLPDESADVRQLRTLAITKAAAAEDPSVIEELKSRFAHFQETGDDSKIPTDLQQVTYATAVKYGGRKEYDTVKQLWRKPPTPSTKISALQGLTSSLDLNIMQDTLKLVLEEVPLQDWMYIFMGLGANRTTRRGVTVFFKENYAEILKRFEGNFSLSYIIKFVFESYTTEEDAQDTERFFKDKDISKYELAYHQALDSIRANAAWLKRSESDIESWLAKQERSKL</sequence>
<keyword evidence="6 9" id="KW-0862">Zinc</keyword>
<name>A0A9P6AFN3_9AGAM</name>
<dbReference type="Gene3D" id="1.10.390.10">
    <property type="entry name" value="Neutral Protease Domain 2"/>
    <property type="match status" value="1"/>
</dbReference>
<evidence type="ECO:0000256" key="7">
    <source>
        <dbReference type="ARBA" id="ARBA00023049"/>
    </source>
</evidence>
<dbReference type="GO" id="GO:0070006">
    <property type="term" value="F:metalloaminopeptidase activity"/>
    <property type="evidence" value="ECO:0007669"/>
    <property type="project" value="TreeGrafter"/>
</dbReference>
<feature type="site" description="Transition state stabilizer" evidence="10">
    <location>
        <position position="285"/>
    </location>
</feature>
<evidence type="ECO:0000256" key="4">
    <source>
        <dbReference type="ARBA" id="ARBA00022723"/>
    </source>
</evidence>
<feature type="binding site" evidence="9">
    <location>
        <position position="198"/>
    </location>
    <ligand>
        <name>Zn(2+)</name>
        <dbReference type="ChEBI" id="CHEBI:29105"/>
        <note>catalytic</note>
    </ligand>
</feature>
<dbReference type="InterPro" id="IPR045357">
    <property type="entry name" value="Aminopeptidase_N-like_N"/>
</dbReference>
<evidence type="ECO:0000256" key="3">
    <source>
        <dbReference type="ARBA" id="ARBA00022670"/>
    </source>
</evidence>
<feature type="domain" description="ERAP1-like C-terminal" evidence="13">
    <location>
        <begin position="422"/>
        <end position="740"/>
    </location>
</feature>
<evidence type="ECO:0000313" key="16">
    <source>
        <dbReference type="Proteomes" id="UP000886523"/>
    </source>
</evidence>
<protein>
    <recommendedName>
        <fullName evidence="11">Aminopeptidase</fullName>
        <ecNumber evidence="11">3.4.11.-</ecNumber>
    </recommendedName>
</protein>
<dbReference type="FunFam" id="1.25.50.20:FF:000002">
    <property type="entry name" value="Aminopeptidase"/>
    <property type="match status" value="1"/>
</dbReference>
<dbReference type="InterPro" id="IPR034016">
    <property type="entry name" value="M1_APN-typ"/>
</dbReference>
<keyword evidence="3 11" id="KW-0645">Protease</keyword>
<evidence type="ECO:0000256" key="11">
    <source>
        <dbReference type="RuleBase" id="RU364040"/>
    </source>
</evidence>
<dbReference type="GO" id="GO:0005737">
    <property type="term" value="C:cytoplasm"/>
    <property type="evidence" value="ECO:0007669"/>
    <property type="project" value="TreeGrafter"/>
</dbReference>
<dbReference type="Proteomes" id="UP000886523">
    <property type="component" value="Unassembled WGS sequence"/>
</dbReference>
<dbReference type="EC" id="3.4.11.-" evidence="11"/>
<accession>A0A9P6AFN3</accession>
<dbReference type="EMBL" id="MU129190">
    <property type="protein sequence ID" value="KAF9504838.1"/>
    <property type="molecule type" value="Genomic_DNA"/>
</dbReference>
<dbReference type="Pfam" id="PF17900">
    <property type="entry name" value="Peptidase_M1_N"/>
    <property type="match status" value="1"/>
</dbReference>
<feature type="active site" description="Proton acceptor" evidence="8">
    <location>
        <position position="195"/>
    </location>
</feature>
<reference evidence="15" key="1">
    <citation type="journal article" date="2020" name="Nat. Commun.">
        <title>Large-scale genome sequencing of mycorrhizal fungi provides insights into the early evolution of symbiotic traits.</title>
        <authorList>
            <person name="Miyauchi S."/>
            <person name="Kiss E."/>
            <person name="Kuo A."/>
            <person name="Drula E."/>
            <person name="Kohler A."/>
            <person name="Sanchez-Garcia M."/>
            <person name="Morin E."/>
            <person name="Andreopoulos B."/>
            <person name="Barry K.W."/>
            <person name="Bonito G."/>
            <person name="Buee M."/>
            <person name="Carver A."/>
            <person name="Chen C."/>
            <person name="Cichocki N."/>
            <person name="Clum A."/>
            <person name="Culley D."/>
            <person name="Crous P.W."/>
            <person name="Fauchery L."/>
            <person name="Girlanda M."/>
            <person name="Hayes R.D."/>
            <person name="Keri Z."/>
            <person name="LaButti K."/>
            <person name="Lipzen A."/>
            <person name="Lombard V."/>
            <person name="Magnuson J."/>
            <person name="Maillard F."/>
            <person name="Murat C."/>
            <person name="Nolan M."/>
            <person name="Ohm R.A."/>
            <person name="Pangilinan J."/>
            <person name="Pereira M.F."/>
            <person name="Perotto S."/>
            <person name="Peter M."/>
            <person name="Pfister S."/>
            <person name="Riley R."/>
            <person name="Sitrit Y."/>
            <person name="Stielow J.B."/>
            <person name="Szollosi G."/>
            <person name="Zifcakova L."/>
            <person name="Stursova M."/>
            <person name="Spatafora J.W."/>
            <person name="Tedersoo L."/>
            <person name="Vaario L.M."/>
            <person name="Yamada A."/>
            <person name="Yan M."/>
            <person name="Wang P."/>
            <person name="Xu J."/>
            <person name="Bruns T."/>
            <person name="Baldrian P."/>
            <person name="Vilgalys R."/>
            <person name="Dunand C."/>
            <person name="Henrissat B."/>
            <person name="Grigoriev I.V."/>
            <person name="Hibbett D."/>
            <person name="Nagy L.G."/>
            <person name="Martin F.M."/>
        </authorList>
    </citation>
    <scope>NUCLEOTIDE SEQUENCE</scope>
    <source>
        <strain evidence="15">UP504</strain>
    </source>
</reference>
<keyword evidence="16" id="KW-1185">Reference proteome</keyword>
<dbReference type="GO" id="GO:0008270">
    <property type="term" value="F:zinc ion binding"/>
    <property type="evidence" value="ECO:0007669"/>
    <property type="project" value="UniProtKB-UniRule"/>
</dbReference>
<dbReference type="InterPro" id="IPR042097">
    <property type="entry name" value="Aminopeptidase_N-like_N_sf"/>
</dbReference>
<gene>
    <name evidence="15" type="ORF">BS47DRAFT_1438322</name>
</gene>
<dbReference type="InterPro" id="IPR027268">
    <property type="entry name" value="Peptidase_M4/M1_CTD_sf"/>
</dbReference>
<dbReference type="Pfam" id="PF11838">
    <property type="entry name" value="ERAP1_C"/>
    <property type="match status" value="1"/>
</dbReference>
<evidence type="ECO:0000256" key="2">
    <source>
        <dbReference type="ARBA" id="ARBA00022438"/>
    </source>
</evidence>
<dbReference type="InterPro" id="IPR050344">
    <property type="entry name" value="Peptidase_M1_aminopeptidases"/>
</dbReference>
<dbReference type="Gene3D" id="2.60.40.1730">
    <property type="entry name" value="tricorn interacting facor f3 domain"/>
    <property type="match status" value="1"/>
</dbReference>
<dbReference type="InterPro" id="IPR014782">
    <property type="entry name" value="Peptidase_M1_dom"/>
</dbReference>
<dbReference type="Gene3D" id="1.25.50.20">
    <property type="match status" value="1"/>
</dbReference>
<dbReference type="AlphaFoldDB" id="A0A9P6AFN3"/>
<evidence type="ECO:0000256" key="1">
    <source>
        <dbReference type="ARBA" id="ARBA00010136"/>
    </source>
</evidence>
<dbReference type="SUPFAM" id="SSF55486">
    <property type="entry name" value="Metalloproteases ('zincins'), catalytic domain"/>
    <property type="match status" value="1"/>
</dbReference>
<evidence type="ECO:0000256" key="8">
    <source>
        <dbReference type="PIRSR" id="PIRSR634016-1"/>
    </source>
</evidence>
<dbReference type="GO" id="GO:0042277">
    <property type="term" value="F:peptide binding"/>
    <property type="evidence" value="ECO:0007669"/>
    <property type="project" value="TreeGrafter"/>
</dbReference>
<dbReference type="Gene3D" id="2.60.40.1910">
    <property type="match status" value="1"/>
</dbReference>
<evidence type="ECO:0000259" key="12">
    <source>
        <dbReference type="Pfam" id="PF01433"/>
    </source>
</evidence>
<organism evidence="15 16">
    <name type="scientific">Hydnum rufescens UP504</name>
    <dbReference type="NCBI Taxonomy" id="1448309"/>
    <lineage>
        <taxon>Eukaryota</taxon>
        <taxon>Fungi</taxon>
        <taxon>Dikarya</taxon>
        <taxon>Basidiomycota</taxon>
        <taxon>Agaricomycotina</taxon>
        <taxon>Agaricomycetes</taxon>
        <taxon>Cantharellales</taxon>
        <taxon>Hydnaceae</taxon>
        <taxon>Hydnum</taxon>
    </lineage>
</organism>
<dbReference type="GO" id="GO:0006508">
    <property type="term" value="P:proteolysis"/>
    <property type="evidence" value="ECO:0007669"/>
    <property type="project" value="UniProtKB-KW"/>
</dbReference>
<keyword evidence="4 9" id="KW-0479">Metal-binding</keyword>
<dbReference type="InterPro" id="IPR001930">
    <property type="entry name" value="Peptidase_M1"/>
</dbReference>
<dbReference type="OrthoDB" id="10031169at2759"/>
<dbReference type="GO" id="GO:0005615">
    <property type="term" value="C:extracellular space"/>
    <property type="evidence" value="ECO:0007669"/>
    <property type="project" value="TreeGrafter"/>
</dbReference>
<dbReference type="PANTHER" id="PTHR11533">
    <property type="entry name" value="PROTEASE M1 ZINC METALLOPROTEASE"/>
    <property type="match status" value="1"/>
</dbReference>
<evidence type="ECO:0000256" key="9">
    <source>
        <dbReference type="PIRSR" id="PIRSR634016-3"/>
    </source>
</evidence>
<dbReference type="InterPro" id="IPR024571">
    <property type="entry name" value="ERAP1-like_C_dom"/>
</dbReference>
<keyword evidence="7 11" id="KW-0482">Metalloprotease</keyword>
<proteinExistence type="inferred from homology"/>
<feature type="binding site" evidence="9">
    <location>
        <position position="194"/>
    </location>
    <ligand>
        <name>Zn(2+)</name>
        <dbReference type="ChEBI" id="CHEBI:29105"/>
        <note>catalytic</note>
    </ligand>
</feature>
<dbReference type="FunFam" id="1.10.390.10:FF:000006">
    <property type="entry name" value="Puromycin-sensitive aminopeptidase"/>
    <property type="match status" value="1"/>
</dbReference>
<comment type="caution">
    <text evidence="15">The sequence shown here is derived from an EMBL/GenBank/DDBJ whole genome shotgun (WGS) entry which is preliminary data.</text>
</comment>
<evidence type="ECO:0000256" key="6">
    <source>
        <dbReference type="ARBA" id="ARBA00022833"/>
    </source>
</evidence>
<evidence type="ECO:0000313" key="15">
    <source>
        <dbReference type="EMBL" id="KAF9504838.1"/>
    </source>
</evidence>
<dbReference type="CDD" id="cd09601">
    <property type="entry name" value="M1_APN-Q_like"/>
    <property type="match status" value="1"/>
</dbReference>
<feature type="domain" description="Aminopeptidase N-like N-terminal" evidence="14">
    <location>
        <begin position="17"/>
        <end position="82"/>
    </location>
</feature>
<keyword evidence="5 11" id="KW-0378">Hydrolase</keyword>
<feature type="domain" description="Peptidase M1 membrane alanine aminopeptidase" evidence="12">
    <location>
        <begin position="122"/>
        <end position="344"/>
    </location>
</feature>
<dbReference type="PRINTS" id="PR00756">
    <property type="entry name" value="ALADIPTASE"/>
</dbReference>
<comment type="cofactor">
    <cofactor evidence="9 11">
        <name>Zn(2+)</name>
        <dbReference type="ChEBI" id="CHEBI:29105"/>
    </cofactor>
    <text evidence="9 11">Binds 1 zinc ion per subunit.</text>
</comment>